<dbReference type="PANTHER" id="PTHR11956">
    <property type="entry name" value="ARGINYL-TRNA SYNTHETASE"/>
    <property type="match status" value="1"/>
</dbReference>
<dbReference type="SMART" id="SM00836">
    <property type="entry name" value="DALR_1"/>
    <property type="match status" value="1"/>
</dbReference>
<dbReference type="InterPro" id="IPR001278">
    <property type="entry name" value="Arg-tRNA-ligase"/>
</dbReference>
<dbReference type="EC" id="6.1.1.19" evidence="1"/>
<dbReference type="Gene3D" id="1.10.730.10">
    <property type="entry name" value="Isoleucyl-tRNA Synthetase, Domain 1"/>
    <property type="match status" value="1"/>
</dbReference>
<comment type="caution">
    <text evidence="4">The sequence shown here is derived from an EMBL/GenBank/DDBJ whole genome shotgun (WGS) entry which is preliminary data.</text>
</comment>
<sequence>MPRLPSKRSTENPTTTEEVIKDPTTTKEVIKKFGRSMLSIDITLQLNASLQNSFRPYLKDELCVCKRLDEGRLKKYGDYLCCNILRICEILRSQDPNRFRHTSPKTIAKEIMVNFVKSDMIRGLTLVDIGFLAFKINGEWMVERIQKNLKDGIVAWAPMVCAKRAIVDFPAQDIDVDGVRSCYIRDTFVRMLEYSGVEVSGKICNDQSLLKVKKYFPEEQGTIRKKEELLFVIKEKASHNAHANYVHEDLASLWCGIYEQKADWIVYVTPVRQRDYIRKCFTAAKDYYEFEDFAADRDFKKHPTMSYLGYRTSGDEQAKLFRLWGAFQSYYKEACDSYVGEAMMASVYSREQVFECLIKYAYLKTHKYSECALDVQGLREEMRFTQGNNFLHLLEARKKICSVIEDSSSRDLLKLNKTFVGKEREFGLLLLQFTEVMEEACLTLMPHLLCEYLFSLSKNFTSYILEAQPSETRVLLCKAAEVVMEKGFDLLGITPKFSKGLTSYLRPQTGKAMAIRDHYISYPVSRQNPSSRFELFSMFISVARNGFEMGELFGSVTVSDTCGLLSHGWCKVDAKGCGHVAHFNHDFDNSIGIRDTCFLPFGNPGSRHSVAFSDSIKMGVHLSVTTKKKDACYQLCSCDHDIELGDFWDGTESVKRNTFSTRGINGCVSIFYILIKDAVDTSWSLWYEPEPTMCKLEKGYQKLRRSTVAVPANETFKIRAFLQDDDSREVIVDETSKYVAIPKAGSIEMLIKGKNCYFKLIVDLTVDGKNCG</sequence>
<dbReference type="GO" id="GO:0016874">
    <property type="term" value="F:ligase activity"/>
    <property type="evidence" value="ECO:0007669"/>
    <property type="project" value="UniProtKB-KW"/>
</dbReference>
<evidence type="ECO:0000313" key="4">
    <source>
        <dbReference type="EMBL" id="GJT31441.1"/>
    </source>
</evidence>
<dbReference type="Pfam" id="PF05746">
    <property type="entry name" value="DALR_1"/>
    <property type="match status" value="1"/>
</dbReference>
<keyword evidence="5" id="KW-1185">Reference proteome</keyword>
<reference evidence="4" key="2">
    <citation type="submission" date="2022-01" db="EMBL/GenBank/DDBJ databases">
        <authorList>
            <person name="Yamashiro T."/>
            <person name="Shiraishi A."/>
            <person name="Satake H."/>
            <person name="Nakayama K."/>
        </authorList>
    </citation>
    <scope>NUCLEOTIDE SEQUENCE</scope>
</reference>
<feature type="domain" description="DALR anticodon binding" evidence="3">
    <location>
        <begin position="400"/>
        <end position="497"/>
    </location>
</feature>
<evidence type="ECO:0000259" key="3">
    <source>
        <dbReference type="SMART" id="SM00836"/>
    </source>
</evidence>
<dbReference type="InterPro" id="IPR009080">
    <property type="entry name" value="tRNAsynth_Ia_anticodon-bd"/>
</dbReference>
<dbReference type="PANTHER" id="PTHR11956:SF5">
    <property type="entry name" value="ARGININE--TRNA LIGASE, CYTOPLASMIC"/>
    <property type="match status" value="1"/>
</dbReference>
<proteinExistence type="predicted"/>
<dbReference type="InterPro" id="IPR008909">
    <property type="entry name" value="DALR_anticod-bd"/>
</dbReference>
<name>A0ABQ5CZV8_9ASTR</name>
<dbReference type="SUPFAM" id="SSF47323">
    <property type="entry name" value="Anticodon-binding domain of a subclass of class I aminoacyl-tRNA synthetases"/>
    <property type="match status" value="1"/>
</dbReference>
<gene>
    <name evidence="4" type="ORF">Tco_0911716</name>
</gene>
<protein>
    <recommendedName>
        <fullName evidence="1">arginine--tRNA ligase</fullName>
        <ecNumber evidence="1">6.1.1.19</ecNumber>
    </recommendedName>
</protein>
<evidence type="ECO:0000256" key="2">
    <source>
        <dbReference type="ARBA" id="ARBA00049339"/>
    </source>
</evidence>
<keyword evidence="4" id="KW-0436">Ligase</keyword>
<comment type="catalytic activity">
    <reaction evidence="2">
        <text>tRNA(Arg) + L-arginine + ATP = L-arginyl-tRNA(Arg) + AMP + diphosphate</text>
        <dbReference type="Rhea" id="RHEA:20301"/>
        <dbReference type="Rhea" id="RHEA-COMP:9658"/>
        <dbReference type="Rhea" id="RHEA-COMP:9673"/>
        <dbReference type="ChEBI" id="CHEBI:30616"/>
        <dbReference type="ChEBI" id="CHEBI:32682"/>
        <dbReference type="ChEBI" id="CHEBI:33019"/>
        <dbReference type="ChEBI" id="CHEBI:78442"/>
        <dbReference type="ChEBI" id="CHEBI:78513"/>
        <dbReference type="ChEBI" id="CHEBI:456215"/>
        <dbReference type="EC" id="6.1.1.19"/>
    </reaction>
</comment>
<dbReference type="InterPro" id="IPR036695">
    <property type="entry name" value="Arg-tRNA-synth_N_sf"/>
</dbReference>
<dbReference type="EMBL" id="BQNB010014706">
    <property type="protein sequence ID" value="GJT31441.1"/>
    <property type="molecule type" value="Genomic_DNA"/>
</dbReference>
<organism evidence="4 5">
    <name type="scientific">Tanacetum coccineum</name>
    <dbReference type="NCBI Taxonomy" id="301880"/>
    <lineage>
        <taxon>Eukaryota</taxon>
        <taxon>Viridiplantae</taxon>
        <taxon>Streptophyta</taxon>
        <taxon>Embryophyta</taxon>
        <taxon>Tracheophyta</taxon>
        <taxon>Spermatophyta</taxon>
        <taxon>Magnoliopsida</taxon>
        <taxon>eudicotyledons</taxon>
        <taxon>Gunneridae</taxon>
        <taxon>Pentapetalae</taxon>
        <taxon>asterids</taxon>
        <taxon>campanulids</taxon>
        <taxon>Asterales</taxon>
        <taxon>Asteraceae</taxon>
        <taxon>Asteroideae</taxon>
        <taxon>Anthemideae</taxon>
        <taxon>Anthemidinae</taxon>
        <taxon>Tanacetum</taxon>
    </lineage>
</organism>
<reference evidence="4" key="1">
    <citation type="journal article" date="2022" name="Int. J. Mol. Sci.">
        <title>Draft Genome of Tanacetum Coccineum: Genomic Comparison of Closely Related Tanacetum-Family Plants.</title>
        <authorList>
            <person name="Yamashiro T."/>
            <person name="Shiraishi A."/>
            <person name="Nakayama K."/>
            <person name="Satake H."/>
        </authorList>
    </citation>
    <scope>NUCLEOTIDE SEQUENCE</scope>
</reference>
<evidence type="ECO:0000313" key="5">
    <source>
        <dbReference type="Proteomes" id="UP001151760"/>
    </source>
</evidence>
<accession>A0ABQ5CZV8</accession>
<dbReference type="Proteomes" id="UP001151760">
    <property type="component" value="Unassembled WGS sequence"/>
</dbReference>
<dbReference type="Gene3D" id="3.30.1360.70">
    <property type="entry name" value="Arginyl tRNA synthetase N-terminal domain"/>
    <property type="match status" value="1"/>
</dbReference>
<evidence type="ECO:0000256" key="1">
    <source>
        <dbReference type="ARBA" id="ARBA00012837"/>
    </source>
</evidence>